<reference evidence="3" key="1">
    <citation type="journal article" date="2015" name="Nat. Genet.">
        <title>The genome and transcriptome of the zoonotic hookworm Ancylostoma ceylanicum identify infection-specific gene families.</title>
        <authorList>
            <person name="Schwarz E.M."/>
            <person name="Hu Y."/>
            <person name="Antoshechkin I."/>
            <person name="Miller M.M."/>
            <person name="Sternberg P.W."/>
            <person name="Aroian R.V."/>
        </authorList>
    </citation>
    <scope>NUCLEOTIDE SEQUENCE</scope>
    <source>
        <strain evidence="3">HY135</strain>
    </source>
</reference>
<sequence>MPHMLARLILCIGSLAHLSLQETKTCYACASESLSSRWHITGLPRVQDSLFGDCSSQSVAKMRVESCSGSCFTYMFEDPDVTPNSGNGNVLLVVRGCHTSLTTVVSERSNGAGGNFYCEYDATHQMSNSKGELVSVRALAEFCRLDSNFVQIQGLKHDF</sequence>
<evidence type="ECO:0000313" key="3">
    <source>
        <dbReference type="Proteomes" id="UP000024635"/>
    </source>
</evidence>
<feature type="chain" id="PRO_5001489109" evidence="1">
    <location>
        <begin position="22"/>
        <end position="159"/>
    </location>
</feature>
<comment type="caution">
    <text evidence="2">The sequence shown here is derived from an EMBL/GenBank/DDBJ whole genome shotgun (WGS) entry which is preliminary data.</text>
</comment>
<evidence type="ECO:0000313" key="2">
    <source>
        <dbReference type="EMBL" id="EYC18029.1"/>
    </source>
</evidence>
<keyword evidence="1" id="KW-0732">Signal</keyword>
<dbReference type="AlphaFoldDB" id="A0A016URK8"/>
<name>A0A016URK8_9BILA</name>
<keyword evidence="3" id="KW-1185">Reference proteome</keyword>
<accession>A0A016URK8</accession>
<dbReference type="Proteomes" id="UP000024635">
    <property type="component" value="Unassembled WGS sequence"/>
</dbReference>
<dbReference type="EMBL" id="JARK01001364">
    <property type="protein sequence ID" value="EYC18029.1"/>
    <property type="molecule type" value="Genomic_DNA"/>
</dbReference>
<protein>
    <submittedName>
        <fullName evidence="2">Uncharacterized protein</fullName>
    </submittedName>
</protein>
<organism evidence="2 3">
    <name type="scientific">Ancylostoma ceylanicum</name>
    <dbReference type="NCBI Taxonomy" id="53326"/>
    <lineage>
        <taxon>Eukaryota</taxon>
        <taxon>Metazoa</taxon>
        <taxon>Ecdysozoa</taxon>
        <taxon>Nematoda</taxon>
        <taxon>Chromadorea</taxon>
        <taxon>Rhabditida</taxon>
        <taxon>Rhabditina</taxon>
        <taxon>Rhabditomorpha</taxon>
        <taxon>Strongyloidea</taxon>
        <taxon>Ancylostomatidae</taxon>
        <taxon>Ancylostomatinae</taxon>
        <taxon>Ancylostoma</taxon>
    </lineage>
</organism>
<dbReference type="OrthoDB" id="5835752at2759"/>
<evidence type="ECO:0000256" key="1">
    <source>
        <dbReference type="SAM" id="SignalP"/>
    </source>
</evidence>
<feature type="signal peptide" evidence="1">
    <location>
        <begin position="1"/>
        <end position="21"/>
    </location>
</feature>
<proteinExistence type="predicted"/>
<gene>
    <name evidence="2" type="primary">Acey_s0028.g1643</name>
    <name evidence="2" type="ORF">Y032_0028g1643</name>
</gene>